<proteinExistence type="predicted"/>
<sequence length="251" mass="27895">MVLIPKNAGAVVVDVSRPICLQNSSIKIIAKVLTLRLQKMIAKLIDSRQTGFLQGRSIAESFLHAVAVELTQHYHKRKRPSLTIKLDFAKAFDTLIKSSRDLVRHPLVDDAPCPVLQYEDDTLVVIRGEFQDILNLKIILDRFEAATGLRINYSEHGSSNPHDRSHCISMINTLGCRQAAFPLSVNKLSVTAFSPTLAKADRYLAGWQAGLLNAMPVRCWSTLFWILLFSGTGTARCLALKVRSPGRRFAG</sequence>
<organism evidence="2 3">
    <name type="scientific">Miscanthus lutarioriparius</name>
    <dbReference type="NCBI Taxonomy" id="422564"/>
    <lineage>
        <taxon>Eukaryota</taxon>
        <taxon>Viridiplantae</taxon>
        <taxon>Streptophyta</taxon>
        <taxon>Embryophyta</taxon>
        <taxon>Tracheophyta</taxon>
        <taxon>Spermatophyta</taxon>
        <taxon>Magnoliopsida</taxon>
        <taxon>Liliopsida</taxon>
        <taxon>Poales</taxon>
        <taxon>Poaceae</taxon>
        <taxon>PACMAD clade</taxon>
        <taxon>Panicoideae</taxon>
        <taxon>Andropogonodae</taxon>
        <taxon>Andropogoneae</taxon>
        <taxon>Saccharinae</taxon>
        <taxon>Miscanthus</taxon>
    </lineage>
</organism>
<dbReference type="OrthoDB" id="694486at2759"/>
<keyword evidence="3" id="KW-1185">Reference proteome</keyword>
<reference evidence="2" key="1">
    <citation type="submission" date="2020-10" db="EMBL/GenBank/DDBJ databases">
        <authorList>
            <person name="Han B."/>
            <person name="Lu T."/>
            <person name="Zhao Q."/>
            <person name="Huang X."/>
            <person name="Zhao Y."/>
        </authorList>
    </citation>
    <scope>NUCLEOTIDE SEQUENCE</scope>
</reference>
<dbReference type="PANTHER" id="PTHR19446">
    <property type="entry name" value="REVERSE TRANSCRIPTASES"/>
    <property type="match status" value="1"/>
</dbReference>
<dbReference type="AlphaFoldDB" id="A0A811SAF6"/>
<dbReference type="Proteomes" id="UP000604825">
    <property type="component" value="Unassembled WGS sequence"/>
</dbReference>
<accession>A0A811SAF6</accession>
<evidence type="ECO:0000313" key="3">
    <source>
        <dbReference type="Proteomes" id="UP000604825"/>
    </source>
</evidence>
<evidence type="ECO:0000313" key="2">
    <source>
        <dbReference type="EMBL" id="CAD6338472.1"/>
    </source>
</evidence>
<protein>
    <recommendedName>
        <fullName evidence="1">Reverse transcriptase domain-containing protein</fullName>
    </recommendedName>
</protein>
<dbReference type="InterPro" id="IPR000477">
    <property type="entry name" value="RT_dom"/>
</dbReference>
<feature type="domain" description="Reverse transcriptase" evidence="1">
    <location>
        <begin position="5"/>
        <end position="94"/>
    </location>
</feature>
<name>A0A811SAF6_9POAL</name>
<dbReference type="EMBL" id="CAJGYO010000019">
    <property type="protein sequence ID" value="CAD6338472.1"/>
    <property type="molecule type" value="Genomic_DNA"/>
</dbReference>
<comment type="caution">
    <text evidence="2">The sequence shown here is derived from an EMBL/GenBank/DDBJ whole genome shotgun (WGS) entry which is preliminary data.</text>
</comment>
<evidence type="ECO:0000259" key="1">
    <source>
        <dbReference type="Pfam" id="PF00078"/>
    </source>
</evidence>
<dbReference type="Pfam" id="PF00078">
    <property type="entry name" value="RVT_1"/>
    <property type="match status" value="1"/>
</dbReference>
<gene>
    <name evidence="2" type="ORF">NCGR_LOCUS62570</name>
</gene>